<evidence type="ECO:0000256" key="2">
    <source>
        <dbReference type="ARBA" id="ARBA00022448"/>
    </source>
</evidence>
<reference evidence="10 11" key="1">
    <citation type="journal article" date="2016" name="Nat. Commun.">
        <title>Thousands of microbial genomes shed light on interconnected biogeochemical processes in an aquifer system.</title>
        <authorList>
            <person name="Anantharaman K."/>
            <person name="Brown C.T."/>
            <person name="Hug L.A."/>
            <person name="Sharon I."/>
            <person name="Castelle C.J."/>
            <person name="Probst A.J."/>
            <person name="Thomas B.C."/>
            <person name="Singh A."/>
            <person name="Wilkins M.J."/>
            <person name="Karaoz U."/>
            <person name="Brodie E.L."/>
            <person name="Williams K.H."/>
            <person name="Hubbard S.S."/>
            <person name="Banfield J.F."/>
        </authorList>
    </citation>
    <scope>NUCLEOTIDE SEQUENCE [LARGE SCALE GENOMIC DNA]</scope>
</reference>
<name>A0A1F6V1P4_9PROT</name>
<keyword evidence="2" id="KW-0813">Transport</keyword>
<evidence type="ECO:0000256" key="4">
    <source>
        <dbReference type="ARBA" id="ARBA00022519"/>
    </source>
</evidence>
<dbReference type="PANTHER" id="PTHR30574">
    <property type="entry name" value="INNER MEMBRANE PROTEIN YEDE"/>
    <property type="match status" value="1"/>
</dbReference>
<dbReference type="Proteomes" id="UP000179076">
    <property type="component" value="Unassembled WGS sequence"/>
</dbReference>
<keyword evidence="4" id="KW-0997">Cell inner membrane</keyword>
<gene>
    <name evidence="10" type="ORF">A2W18_01525</name>
</gene>
<dbReference type="PANTHER" id="PTHR30574:SF1">
    <property type="entry name" value="SULPHUR TRANSPORT DOMAIN-CONTAINING PROTEIN"/>
    <property type="match status" value="1"/>
</dbReference>
<evidence type="ECO:0000313" key="10">
    <source>
        <dbReference type="EMBL" id="OGI63691.1"/>
    </source>
</evidence>
<evidence type="ECO:0000256" key="7">
    <source>
        <dbReference type="ARBA" id="ARBA00023136"/>
    </source>
</evidence>
<dbReference type="InterPro" id="IPR007272">
    <property type="entry name" value="Sulf_transp_TsuA/YedE"/>
</dbReference>
<sequence>MENFTPISALLGGVLIGSGAAVLLWLNGRIAGISDIFSGVLILQSGETAWRALFLLGLVAGASLYVALNPAGYTPRTGFPVALLIAGGFFVGFGTRMGGGCTSGHGVCGIARLSIRSVIATVVFVLMGMLTVFVVRHLLGVSP</sequence>
<keyword evidence="5 9" id="KW-0812">Transmembrane</keyword>
<evidence type="ECO:0000256" key="5">
    <source>
        <dbReference type="ARBA" id="ARBA00022692"/>
    </source>
</evidence>
<feature type="transmembrane region" description="Helical" evidence="9">
    <location>
        <begin position="6"/>
        <end position="27"/>
    </location>
</feature>
<keyword evidence="7 9" id="KW-0472">Membrane</keyword>
<evidence type="ECO:0000256" key="1">
    <source>
        <dbReference type="ARBA" id="ARBA00004429"/>
    </source>
</evidence>
<feature type="transmembrane region" description="Helical" evidence="9">
    <location>
        <begin position="118"/>
        <end position="139"/>
    </location>
</feature>
<evidence type="ECO:0000313" key="11">
    <source>
        <dbReference type="Proteomes" id="UP000179076"/>
    </source>
</evidence>
<accession>A0A1F6V1P4</accession>
<proteinExistence type="inferred from homology"/>
<protein>
    <submittedName>
        <fullName evidence="10">YeeE/YedE family protein</fullName>
    </submittedName>
</protein>
<comment type="subcellular location">
    <subcellularLocation>
        <location evidence="1">Cell inner membrane</location>
        <topology evidence="1">Multi-pass membrane protein</topology>
    </subcellularLocation>
</comment>
<feature type="transmembrane region" description="Helical" evidence="9">
    <location>
        <begin position="79"/>
        <end position="97"/>
    </location>
</feature>
<keyword evidence="6 9" id="KW-1133">Transmembrane helix</keyword>
<keyword evidence="3" id="KW-1003">Cell membrane</keyword>
<evidence type="ECO:0000256" key="9">
    <source>
        <dbReference type="SAM" id="Phobius"/>
    </source>
</evidence>
<evidence type="ECO:0000256" key="8">
    <source>
        <dbReference type="ARBA" id="ARBA00035655"/>
    </source>
</evidence>
<evidence type="ECO:0000256" key="3">
    <source>
        <dbReference type="ARBA" id="ARBA00022475"/>
    </source>
</evidence>
<comment type="caution">
    <text evidence="10">The sequence shown here is derived from an EMBL/GenBank/DDBJ whole genome shotgun (WGS) entry which is preliminary data.</text>
</comment>
<organism evidence="10 11">
    <name type="scientific">Candidatus Muproteobacteria bacterium RBG_16_60_9</name>
    <dbReference type="NCBI Taxonomy" id="1817755"/>
    <lineage>
        <taxon>Bacteria</taxon>
        <taxon>Pseudomonadati</taxon>
        <taxon>Pseudomonadota</taxon>
        <taxon>Candidatus Muproteobacteria</taxon>
    </lineage>
</organism>
<feature type="transmembrane region" description="Helical" evidence="9">
    <location>
        <begin position="48"/>
        <end position="67"/>
    </location>
</feature>
<dbReference type="Pfam" id="PF04143">
    <property type="entry name" value="Sulf_transp"/>
    <property type="match status" value="1"/>
</dbReference>
<dbReference type="AlphaFoldDB" id="A0A1F6V1P4"/>
<dbReference type="GO" id="GO:0005886">
    <property type="term" value="C:plasma membrane"/>
    <property type="evidence" value="ECO:0007669"/>
    <property type="project" value="UniProtKB-SubCell"/>
</dbReference>
<dbReference type="EMBL" id="MFSP01000148">
    <property type="protein sequence ID" value="OGI63691.1"/>
    <property type="molecule type" value="Genomic_DNA"/>
</dbReference>
<comment type="similarity">
    <text evidence="8">Belongs to the TsuA/YedE (TC 9.B.102) family.</text>
</comment>
<evidence type="ECO:0000256" key="6">
    <source>
        <dbReference type="ARBA" id="ARBA00022989"/>
    </source>
</evidence>